<protein>
    <submittedName>
        <fullName evidence="1">Uncharacterized protein</fullName>
    </submittedName>
</protein>
<dbReference type="AlphaFoldDB" id="A0A173Y8S9"/>
<organism evidence="1 2">
    <name type="scientific">Flavonifractor plautii</name>
    <name type="common">Fusobacterium plautii</name>
    <dbReference type="NCBI Taxonomy" id="292800"/>
    <lineage>
        <taxon>Bacteria</taxon>
        <taxon>Bacillati</taxon>
        <taxon>Bacillota</taxon>
        <taxon>Clostridia</taxon>
        <taxon>Eubacteriales</taxon>
        <taxon>Oscillospiraceae</taxon>
        <taxon>Flavonifractor</taxon>
    </lineage>
</organism>
<evidence type="ECO:0000313" key="2">
    <source>
        <dbReference type="Proteomes" id="UP000095746"/>
    </source>
</evidence>
<evidence type="ECO:0000313" key="1">
    <source>
        <dbReference type="EMBL" id="CUN60259.1"/>
    </source>
</evidence>
<reference evidence="1 2" key="1">
    <citation type="submission" date="2015-09" db="EMBL/GenBank/DDBJ databases">
        <authorList>
            <consortium name="Pathogen Informatics"/>
        </authorList>
    </citation>
    <scope>NUCLEOTIDE SEQUENCE [LARGE SCALE GENOMIC DNA]</scope>
    <source>
        <strain evidence="1 2">2789STDY5608854</strain>
    </source>
</reference>
<gene>
    <name evidence="1" type="ORF">ERS852411_00177</name>
</gene>
<accession>A0A173Y8S9</accession>
<dbReference type="Proteomes" id="UP000095746">
    <property type="component" value="Unassembled WGS sequence"/>
</dbReference>
<proteinExistence type="predicted"/>
<name>A0A173Y8S9_FLAPL</name>
<dbReference type="EMBL" id="CYZT01000004">
    <property type="protein sequence ID" value="CUN60259.1"/>
    <property type="molecule type" value="Genomic_DNA"/>
</dbReference>
<sequence length="166" mass="16763">MSIQGEIDRLSAAKASIAASLQAMGIEPPEGTTLEQYAAQLAAIATAAPWLSIPGGGTMQMGESLGEGPYTIEVTEDGEGGDLSAEYVGYSNTGSGLEATNVQEAIDELAGKGGGEYLPLTGGTMTGPLTLSGLPTSENHAANKQYVDGLVGDINAMLDAINGEVV</sequence>